<organism evidence="3 4">
    <name type="scientific">Gonium pectorale</name>
    <name type="common">Green alga</name>
    <dbReference type="NCBI Taxonomy" id="33097"/>
    <lineage>
        <taxon>Eukaryota</taxon>
        <taxon>Viridiplantae</taxon>
        <taxon>Chlorophyta</taxon>
        <taxon>core chlorophytes</taxon>
        <taxon>Chlorophyceae</taxon>
        <taxon>CS clade</taxon>
        <taxon>Chlamydomonadales</taxon>
        <taxon>Volvocaceae</taxon>
        <taxon>Gonium</taxon>
    </lineage>
</organism>
<gene>
    <name evidence="3" type="ORF">GPECTOR_25g440</name>
</gene>
<keyword evidence="2" id="KW-1133">Transmembrane helix</keyword>
<dbReference type="Proteomes" id="UP000075714">
    <property type="component" value="Unassembled WGS sequence"/>
</dbReference>
<evidence type="ECO:0000313" key="4">
    <source>
        <dbReference type="Proteomes" id="UP000075714"/>
    </source>
</evidence>
<dbReference type="AlphaFoldDB" id="A0A150GGU8"/>
<accession>A0A150GGU8</accession>
<sequence>MEMAALLKTIDGFGENVQACRLPYSLNGIVLDKDICPGSITSTPVYVNADSSSERAIGTLITFRTSAGWLVSTVRLDCPWLAWFSYNGKMPATSVAPTAAGLNSTANSSAIVNGGRRMLVGGHAVTSAATRRRAASSNTATTICPSLTTDGQVLYGNGNGQYQNGRPDVRSTLSVTYTGSKGAVFQQVPMFRYQNNGDGSNNNEDNGGDGWYSCYTFMHQMDKIASTCEKVKNALVSLTLPLVFKVTSDGARCPPLLTGDACAAGTVPLTWYSRRQNRVVAVQCIDAPIIDNVTSALVLPICWRRACVGLGAAIDADDVELTAVNVTLPAAFQQSSVGIALTLLRPSCAAEAWAEGFPVQEDKYNSLLFNEADTVTTPGGGLSKFTAHLLAPPFCDDRSAVFMLNVMAVQLVDTVYNMCPKHAIPDKSNGNADCPAGKVMVFLDITDGTWNKNYNFSTVKQCVDPANYDMFGGEMAISYCWSFGQLPDQFAINPFMIRMPNVTDYNIGRMPGGEWDTKVNQPIGRGVTTTLVIHFNSEPDMRISTTAKYKLPSTGVKSLDLEILVPVGLDDQSVSVQMFGPPNPPPPSEICPCPNAVPADGICPGNTAKLTASLVANPNVTQEGCVPSPYWDGVVGELMFSHCWRYMCLSDKFQKQDYFLDLEFTEKYNVQNVPAGQHRLDWFKPKIVDMFLRFKYFDQPNPDDFAQYSSRNGQSQTIWIPPGGIRQMGVRFKIPYNMIYDTNSGSVNLNTNPKRLLVPPPPPLPLTNYSYTINRTGTVMKSSIFVRDVVNASEVNTTVVGEKFSVDLQDTFHQYIMTSDVSFPDFGLVKSCTPADVQAVLDQVARKYGISADSMSASCQYNYLKPTSTGSTATSGRRRLTTTGNATVCRPRVTISIAMPLDIPVDGNGTAALVAATDAANAMYKALGGDACYVPTGSENTVGTLVTFRTYEPKATCEYLLMAFASANNLTADQVRTFDCGSYTPKKRYPQGMIALWAVVGFLGLIIILVLFFVLLAWRRRRAANLQFVNQMGGLSGGTSAPNQHKVVPEDPYGHNPNYARHPVSEGLERPDSPNRHFYQPTGLFHHHGAVPPVSVNRVFPV</sequence>
<evidence type="ECO:0000256" key="2">
    <source>
        <dbReference type="SAM" id="Phobius"/>
    </source>
</evidence>
<dbReference type="STRING" id="33097.A0A150GGU8"/>
<keyword evidence="2" id="KW-0472">Membrane</keyword>
<dbReference type="OrthoDB" id="10252174at2759"/>
<comment type="caution">
    <text evidence="3">The sequence shown here is derived from an EMBL/GenBank/DDBJ whole genome shotgun (WGS) entry which is preliminary data.</text>
</comment>
<name>A0A150GGU8_GONPE</name>
<protein>
    <submittedName>
        <fullName evidence="3">Uncharacterized protein</fullName>
    </submittedName>
</protein>
<feature type="region of interest" description="Disordered" evidence="1">
    <location>
        <begin position="1050"/>
        <end position="1071"/>
    </location>
</feature>
<keyword evidence="4" id="KW-1185">Reference proteome</keyword>
<evidence type="ECO:0000313" key="3">
    <source>
        <dbReference type="EMBL" id="KXZ48855.1"/>
    </source>
</evidence>
<dbReference type="EMBL" id="LSYV01000026">
    <property type="protein sequence ID" value="KXZ48855.1"/>
    <property type="molecule type" value="Genomic_DNA"/>
</dbReference>
<reference evidence="4" key="1">
    <citation type="journal article" date="2016" name="Nat. Commun.">
        <title>The Gonium pectorale genome demonstrates co-option of cell cycle regulation during the evolution of multicellularity.</title>
        <authorList>
            <person name="Hanschen E.R."/>
            <person name="Marriage T.N."/>
            <person name="Ferris P.J."/>
            <person name="Hamaji T."/>
            <person name="Toyoda A."/>
            <person name="Fujiyama A."/>
            <person name="Neme R."/>
            <person name="Noguchi H."/>
            <person name="Minakuchi Y."/>
            <person name="Suzuki M."/>
            <person name="Kawai-Toyooka H."/>
            <person name="Smith D.R."/>
            <person name="Sparks H."/>
            <person name="Anderson J."/>
            <person name="Bakaric R."/>
            <person name="Luria V."/>
            <person name="Karger A."/>
            <person name="Kirschner M.W."/>
            <person name="Durand P.M."/>
            <person name="Michod R.E."/>
            <person name="Nozaki H."/>
            <person name="Olson B.J."/>
        </authorList>
    </citation>
    <scope>NUCLEOTIDE SEQUENCE [LARGE SCALE GENOMIC DNA]</scope>
    <source>
        <strain evidence="4">NIES-2863</strain>
    </source>
</reference>
<feature type="transmembrane region" description="Helical" evidence="2">
    <location>
        <begin position="994"/>
        <end position="1018"/>
    </location>
</feature>
<proteinExistence type="predicted"/>
<keyword evidence="2" id="KW-0812">Transmembrane</keyword>
<evidence type="ECO:0000256" key="1">
    <source>
        <dbReference type="SAM" id="MobiDB-lite"/>
    </source>
</evidence>